<accession>A0A9Q0H5L2</accession>
<dbReference type="GO" id="GO:0004523">
    <property type="term" value="F:RNA-DNA hybrid ribonuclease activity"/>
    <property type="evidence" value="ECO:0007669"/>
    <property type="project" value="InterPro"/>
</dbReference>
<dbReference type="EMBL" id="JAMYWD010000010">
    <property type="protein sequence ID" value="KAJ4958718.1"/>
    <property type="molecule type" value="Genomic_DNA"/>
</dbReference>
<reference evidence="2" key="1">
    <citation type="journal article" date="2023" name="Plant J.">
        <title>The genome of the king protea, Protea cynaroides.</title>
        <authorList>
            <person name="Chang J."/>
            <person name="Duong T.A."/>
            <person name="Schoeman C."/>
            <person name="Ma X."/>
            <person name="Roodt D."/>
            <person name="Barker N."/>
            <person name="Li Z."/>
            <person name="Van de Peer Y."/>
            <person name="Mizrachi E."/>
        </authorList>
    </citation>
    <scope>NUCLEOTIDE SEQUENCE</scope>
    <source>
        <tissue evidence="2">Young leaves</tissue>
    </source>
</reference>
<dbReference type="GO" id="GO:0003676">
    <property type="term" value="F:nucleic acid binding"/>
    <property type="evidence" value="ECO:0007669"/>
    <property type="project" value="InterPro"/>
</dbReference>
<gene>
    <name evidence="2" type="ORF">NE237_025829</name>
</gene>
<evidence type="ECO:0000259" key="1">
    <source>
        <dbReference type="Pfam" id="PF13456"/>
    </source>
</evidence>
<evidence type="ECO:0000313" key="2">
    <source>
        <dbReference type="EMBL" id="KAJ4958718.1"/>
    </source>
</evidence>
<keyword evidence="3" id="KW-1185">Reference proteome</keyword>
<dbReference type="Gene3D" id="3.30.420.10">
    <property type="entry name" value="Ribonuclease H-like superfamily/Ribonuclease H"/>
    <property type="match status" value="1"/>
</dbReference>
<name>A0A9Q0H5L2_9MAGN</name>
<dbReference type="AlphaFoldDB" id="A0A9Q0H5L2"/>
<sequence>MVVSQSSKHWIEVAKVNPISNGRSAQGSMDRRAKRKIFYKIGMGHDQGCRDVSRLSLCVAYTSVDMQLIRDLRLSSKARATSSISQVMLRAPMQGVYTNFLAELKGALRAIREDLRLSFTNIWLESDSNSVVSCLQMNSIPWASSERRAVKSSSCSNPGVARWWKPTQLEVWLQWSMLKTIRQRRSWARLDRMQTHRCDQKGPDLE</sequence>
<dbReference type="InterPro" id="IPR036397">
    <property type="entry name" value="RNaseH_sf"/>
</dbReference>
<organism evidence="2 3">
    <name type="scientific">Protea cynaroides</name>
    <dbReference type="NCBI Taxonomy" id="273540"/>
    <lineage>
        <taxon>Eukaryota</taxon>
        <taxon>Viridiplantae</taxon>
        <taxon>Streptophyta</taxon>
        <taxon>Embryophyta</taxon>
        <taxon>Tracheophyta</taxon>
        <taxon>Spermatophyta</taxon>
        <taxon>Magnoliopsida</taxon>
        <taxon>Proteales</taxon>
        <taxon>Proteaceae</taxon>
        <taxon>Protea</taxon>
    </lineage>
</organism>
<dbReference type="Pfam" id="PF13456">
    <property type="entry name" value="RVT_3"/>
    <property type="match status" value="1"/>
</dbReference>
<dbReference type="InterPro" id="IPR012337">
    <property type="entry name" value="RNaseH-like_sf"/>
</dbReference>
<comment type="caution">
    <text evidence="2">The sequence shown here is derived from an EMBL/GenBank/DDBJ whole genome shotgun (WGS) entry which is preliminary data.</text>
</comment>
<dbReference type="Proteomes" id="UP001141806">
    <property type="component" value="Unassembled WGS sequence"/>
</dbReference>
<evidence type="ECO:0000313" key="3">
    <source>
        <dbReference type="Proteomes" id="UP001141806"/>
    </source>
</evidence>
<proteinExistence type="predicted"/>
<dbReference type="SUPFAM" id="SSF53098">
    <property type="entry name" value="Ribonuclease H-like"/>
    <property type="match status" value="1"/>
</dbReference>
<dbReference type="InterPro" id="IPR002156">
    <property type="entry name" value="RNaseH_domain"/>
</dbReference>
<protein>
    <recommendedName>
        <fullName evidence="1">RNase H type-1 domain-containing protein</fullName>
    </recommendedName>
</protein>
<feature type="domain" description="RNase H type-1" evidence="1">
    <location>
        <begin position="90"/>
        <end position="137"/>
    </location>
</feature>